<evidence type="ECO:0000313" key="6">
    <source>
        <dbReference type="EMBL" id="RHX98003.1"/>
    </source>
</evidence>
<evidence type="ECO:0000256" key="2">
    <source>
        <dbReference type="ARBA" id="ARBA00022771"/>
    </source>
</evidence>
<dbReference type="EMBL" id="QUSZ01010556">
    <property type="protein sequence ID" value="RHX98003.1"/>
    <property type="molecule type" value="Genomic_DNA"/>
</dbReference>
<keyword evidence="1" id="KW-0479">Metal-binding</keyword>
<gene>
    <name evidence="6" type="ORF">DYB36_002185</name>
</gene>
<dbReference type="Proteomes" id="UP000265427">
    <property type="component" value="Unassembled WGS sequence"/>
</dbReference>
<dbReference type="InterPro" id="IPR002893">
    <property type="entry name" value="Znf_MYND"/>
</dbReference>
<dbReference type="Gene3D" id="6.10.140.2220">
    <property type="match status" value="1"/>
</dbReference>
<accession>A0A396ZUX0</accession>
<name>A0A396ZUX0_APHAT</name>
<dbReference type="SUPFAM" id="SSF144232">
    <property type="entry name" value="HIT/MYND zinc finger-like"/>
    <property type="match status" value="1"/>
</dbReference>
<evidence type="ECO:0000313" key="7">
    <source>
        <dbReference type="Proteomes" id="UP000265427"/>
    </source>
</evidence>
<dbReference type="PROSITE" id="PS01360">
    <property type="entry name" value="ZF_MYND_1"/>
    <property type="match status" value="1"/>
</dbReference>
<evidence type="ECO:0000256" key="1">
    <source>
        <dbReference type="ARBA" id="ARBA00022723"/>
    </source>
</evidence>
<comment type="caution">
    <text evidence="6">The sequence shown here is derived from an EMBL/GenBank/DDBJ whole genome shotgun (WGS) entry which is preliminary data.</text>
</comment>
<dbReference type="PROSITE" id="PS50865">
    <property type="entry name" value="ZF_MYND_2"/>
    <property type="match status" value="1"/>
</dbReference>
<keyword evidence="3" id="KW-0862">Zinc</keyword>
<protein>
    <recommendedName>
        <fullName evidence="5">MYND-type domain-containing protein</fullName>
    </recommendedName>
</protein>
<dbReference type="VEuPathDB" id="FungiDB:H257_01106"/>
<dbReference type="AlphaFoldDB" id="A0A396ZUX0"/>
<evidence type="ECO:0000259" key="5">
    <source>
        <dbReference type="PROSITE" id="PS50865"/>
    </source>
</evidence>
<proteinExistence type="predicted"/>
<evidence type="ECO:0000256" key="3">
    <source>
        <dbReference type="ARBA" id="ARBA00022833"/>
    </source>
</evidence>
<keyword evidence="2 4" id="KW-0863">Zinc-finger</keyword>
<dbReference type="GO" id="GO:0008270">
    <property type="term" value="F:zinc ion binding"/>
    <property type="evidence" value="ECO:0007669"/>
    <property type="project" value="UniProtKB-KW"/>
</dbReference>
<sequence>MPKQFTIVYIPAEEGTELQEWHLDLPQDVDGQIACLTERLRAHFKGKTGAASTEEQNDAFRQQIIKQLPKDAPVNDQMMAMMLQVLSYHTIHPTQRNVTVVLQMESLVDSIPLILNTPAVKHVGVNLYVDDKGTAKNLPVNLRASAIAQACGKMLEVRGDAFIARLFDNDDAFVRLDFTLSEINADAEWIKIAQRQSSGNSQSASSAAASGRQCASPSCSSKGVHRCSRCQAEYYCSQECQKSHWRVHKLTCVKK</sequence>
<organism evidence="6 7">
    <name type="scientific">Aphanomyces astaci</name>
    <name type="common">Crayfish plague agent</name>
    <dbReference type="NCBI Taxonomy" id="112090"/>
    <lineage>
        <taxon>Eukaryota</taxon>
        <taxon>Sar</taxon>
        <taxon>Stramenopiles</taxon>
        <taxon>Oomycota</taxon>
        <taxon>Saprolegniomycetes</taxon>
        <taxon>Saprolegniales</taxon>
        <taxon>Verrucalvaceae</taxon>
        <taxon>Aphanomyces</taxon>
    </lineage>
</organism>
<feature type="domain" description="MYND-type" evidence="5">
    <location>
        <begin position="211"/>
        <end position="252"/>
    </location>
</feature>
<dbReference type="Pfam" id="PF01753">
    <property type="entry name" value="zf-MYND"/>
    <property type="match status" value="1"/>
</dbReference>
<reference evidence="6 7" key="1">
    <citation type="submission" date="2018-08" db="EMBL/GenBank/DDBJ databases">
        <title>Aphanomyces genome sequencing and annotation.</title>
        <authorList>
            <person name="Minardi D."/>
            <person name="Oidtmann B."/>
            <person name="Van Der Giezen M."/>
            <person name="Studholme D.J."/>
        </authorList>
    </citation>
    <scope>NUCLEOTIDE SEQUENCE [LARGE SCALE GENOMIC DNA]</scope>
    <source>
        <strain evidence="6 7">Kv</strain>
    </source>
</reference>
<evidence type="ECO:0000256" key="4">
    <source>
        <dbReference type="PROSITE-ProRule" id="PRU00134"/>
    </source>
</evidence>